<proteinExistence type="predicted"/>
<dbReference type="EMBL" id="CAFBPZ010000128">
    <property type="protein sequence ID" value="CAB5042159.1"/>
    <property type="molecule type" value="Genomic_DNA"/>
</dbReference>
<keyword evidence="1" id="KW-1133">Transmembrane helix</keyword>
<gene>
    <name evidence="2" type="ORF">UFOPK3495_01673</name>
    <name evidence="3" type="ORF">UFOPK4237_01469</name>
</gene>
<dbReference type="AlphaFoldDB" id="A0A6J7H6R3"/>
<keyword evidence="1" id="KW-0472">Membrane</keyword>
<name>A0A6J7H6R3_9ZZZZ</name>
<dbReference type="EMBL" id="CAFBMC010000141">
    <property type="protein sequence ID" value="CAB4912443.1"/>
    <property type="molecule type" value="Genomic_DNA"/>
</dbReference>
<protein>
    <submittedName>
        <fullName evidence="2">Unannotated protein</fullName>
    </submittedName>
</protein>
<accession>A0A6J7H6R3</accession>
<evidence type="ECO:0000256" key="1">
    <source>
        <dbReference type="SAM" id="Phobius"/>
    </source>
</evidence>
<feature type="transmembrane region" description="Helical" evidence="1">
    <location>
        <begin position="21"/>
        <end position="44"/>
    </location>
</feature>
<organism evidence="2">
    <name type="scientific">freshwater metagenome</name>
    <dbReference type="NCBI Taxonomy" id="449393"/>
    <lineage>
        <taxon>unclassified sequences</taxon>
        <taxon>metagenomes</taxon>
        <taxon>ecological metagenomes</taxon>
    </lineage>
</organism>
<evidence type="ECO:0000313" key="3">
    <source>
        <dbReference type="EMBL" id="CAB5042159.1"/>
    </source>
</evidence>
<evidence type="ECO:0000313" key="2">
    <source>
        <dbReference type="EMBL" id="CAB4912443.1"/>
    </source>
</evidence>
<keyword evidence="1" id="KW-0812">Transmembrane</keyword>
<sequence length="158" mass="17335">MKRGCRSTRSDCINRGVRLDAGSAIIEFLVVGILILVPMLYAMLMVVRVESAAMASTHAVREASRVFMMADVATQGMRDARTASNLALADQGFQVGEDALTVTCTQKCLTPQSQLHVNLSWKVDLPWLPPPFSNFLDGYPISADQHVTIDTYRDSVDS</sequence>
<reference evidence="2" key="1">
    <citation type="submission" date="2020-05" db="EMBL/GenBank/DDBJ databases">
        <authorList>
            <person name="Chiriac C."/>
            <person name="Salcher M."/>
            <person name="Ghai R."/>
            <person name="Kavagutti S V."/>
        </authorList>
    </citation>
    <scope>NUCLEOTIDE SEQUENCE</scope>
</reference>